<organism evidence="1 2">
    <name type="scientific">Punica granatum</name>
    <name type="common">Pomegranate</name>
    <dbReference type="NCBI Taxonomy" id="22663"/>
    <lineage>
        <taxon>Eukaryota</taxon>
        <taxon>Viridiplantae</taxon>
        <taxon>Streptophyta</taxon>
        <taxon>Embryophyta</taxon>
        <taxon>Tracheophyta</taxon>
        <taxon>Spermatophyta</taxon>
        <taxon>Magnoliopsida</taxon>
        <taxon>eudicotyledons</taxon>
        <taxon>Gunneridae</taxon>
        <taxon>Pentapetalae</taxon>
        <taxon>rosids</taxon>
        <taxon>malvids</taxon>
        <taxon>Myrtales</taxon>
        <taxon>Lythraceae</taxon>
        <taxon>Punica</taxon>
    </lineage>
</organism>
<accession>A0A2I0KG79</accession>
<reference evidence="1 2" key="1">
    <citation type="submission" date="2017-11" db="EMBL/GenBank/DDBJ databases">
        <title>De-novo sequencing of pomegranate (Punica granatum L.) genome.</title>
        <authorList>
            <person name="Akparov Z."/>
            <person name="Amiraslanov A."/>
            <person name="Hajiyeva S."/>
            <person name="Abbasov M."/>
            <person name="Kaur K."/>
            <person name="Hamwieh A."/>
            <person name="Solovyev V."/>
            <person name="Salamov A."/>
            <person name="Braich B."/>
            <person name="Kosarev P."/>
            <person name="Mahmoud A."/>
            <person name="Hajiyev E."/>
            <person name="Babayeva S."/>
            <person name="Izzatullayeva V."/>
            <person name="Mammadov A."/>
            <person name="Mammadov A."/>
            <person name="Sharifova S."/>
            <person name="Ojaghi J."/>
            <person name="Eynullazada K."/>
            <person name="Bayramov B."/>
            <person name="Abdulazimova A."/>
            <person name="Shahmuradov I."/>
        </authorList>
    </citation>
    <scope>NUCLEOTIDE SEQUENCE [LARGE SCALE GENOMIC DNA]</scope>
    <source>
        <strain evidence="2">cv. AG2017</strain>
        <tissue evidence="1">Leaf</tissue>
    </source>
</reference>
<comment type="caution">
    <text evidence="1">The sequence shown here is derived from an EMBL/GenBank/DDBJ whole genome shotgun (WGS) entry which is preliminary data.</text>
</comment>
<protein>
    <submittedName>
        <fullName evidence="1">Uncharacterized protein</fullName>
    </submittedName>
</protein>
<dbReference type="Proteomes" id="UP000233551">
    <property type="component" value="Unassembled WGS sequence"/>
</dbReference>
<evidence type="ECO:0000313" key="2">
    <source>
        <dbReference type="Proteomes" id="UP000233551"/>
    </source>
</evidence>
<keyword evidence="2" id="KW-1185">Reference proteome</keyword>
<proteinExistence type="predicted"/>
<name>A0A2I0KG79_PUNGR</name>
<evidence type="ECO:0000313" key="1">
    <source>
        <dbReference type="EMBL" id="PKI67501.1"/>
    </source>
</evidence>
<sequence length="148" mass="16816">MYRVRLHRAARPADQPQEGMLRPTDQAYICNIICSLQLFDDPPIDQIFPRTAIESLDREIARLNVTLDWTRAKASCANLRGQTSRGLHVSMARRTVTRGHPSRPPTPHDRRVVPTFAGRLPVAFTLPLWQGEPCTERLPTFPGETIQH</sequence>
<dbReference type="AlphaFoldDB" id="A0A2I0KG79"/>
<gene>
    <name evidence="1" type="ORF">CRG98_012085</name>
</gene>
<dbReference type="EMBL" id="PGOL01000597">
    <property type="protein sequence ID" value="PKI67501.1"/>
    <property type="molecule type" value="Genomic_DNA"/>
</dbReference>